<dbReference type="PROSITE" id="PS51186">
    <property type="entry name" value="GNAT"/>
    <property type="match status" value="1"/>
</dbReference>
<evidence type="ECO:0000259" key="3">
    <source>
        <dbReference type="PROSITE" id="PS51186"/>
    </source>
</evidence>
<accession>A0A5B9VTJ2</accession>
<dbReference type="Gene3D" id="3.40.630.30">
    <property type="match status" value="1"/>
</dbReference>
<dbReference type="Proteomes" id="UP000324233">
    <property type="component" value="Chromosome"/>
</dbReference>
<dbReference type="EMBL" id="CP042997">
    <property type="protein sequence ID" value="QEH31663.1"/>
    <property type="molecule type" value="Genomic_DNA"/>
</dbReference>
<dbReference type="GO" id="GO:0008080">
    <property type="term" value="F:N-acetyltransferase activity"/>
    <property type="evidence" value="ECO:0007669"/>
    <property type="project" value="TreeGrafter"/>
</dbReference>
<evidence type="ECO:0000256" key="2">
    <source>
        <dbReference type="ARBA" id="ARBA00023315"/>
    </source>
</evidence>
<organism evidence="4 5">
    <name type="scientific">Aquisphaera giovannonii</name>
    <dbReference type="NCBI Taxonomy" id="406548"/>
    <lineage>
        <taxon>Bacteria</taxon>
        <taxon>Pseudomonadati</taxon>
        <taxon>Planctomycetota</taxon>
        <taxon>Planctomycetia</taxon>
        <taxon>Isosphaerales</taxon>
        <taxon>Isosphaeraceae</taxon>
        <taxon>Aquisphaera</taxon>
    </lineage>
</organism>
<dbReference type="InterPro" id="IPR051016">
    <property type="entry name" value="Diverse_Substrate_AcTransf"/>
</dbReference>
<evidence type="ECO:0000256" key="1">
    <source>
        <dbReference type="ARBA" id="ARBA00022679"/>
    </source>
</evidence>
<dbReference type="PANTHER" id="PTHR10545:SF29">
    <property type="entry name" value="GH14572P-RELATED"/>
    <property type="match status" value="1"/>
</dbReference>
<dbReference type="InterPro" id="IPR000182">
    <property type="entry name" value="GNAT_dom"/>
</dbReference>
<feature type="domain" description="N-acetyltransferase" evidence="3">
    <location>
        <begin position="4"/>
        <end position="157"/>
    </location>
</feature>
<dbReference type="SUPFAM" id="SSF55729">
    <property type="entry name" value="Acyl-CoA N-acyltransferases (Nat)"/>
    <property type="match status" value="1"/>
</dbReference>
<name>A0A5B9VTJ2_9BACT</name>
<dbReference type="InterPro" id="IPR016181">
    <property type="entry name" value="Acyl_CoA_acyltransferase"/>
</dbReference>
<dbReference type="PANTHER" id="PTHR10545">
    <property type="entry name" value="DIAMINE N-ACETYLTRANSFERASE"/>
    <property type="match status" value="1"/>
</dbReference>
<dbReference type="Pfam" id="PF00583">
    <property type="entry name" value="Acetyltransf_1"/>
    <property type="match status" value="1"/>
</dbReference>
<keyword evidence="2" id="KW-0012">Acyltransferase</keyword>
<evidence type="ECO:0000313" key="4">
    <source>
        <dbReference type="EMBL" id="QEH31663.1"/>
    </source>
</evidence>
<dbReference type="RefSeq" id="WP_168221506.1">
    <property type="nucleotide sequence ID" value="NZ_CP042997.1"/>
</dbReference>
<protein>
    <submittedName>
        <fullName evidence="4">Aminoalkylphosphonic acid N-acetyltransferase</fullName>
    </submittedName>
</protein>
<dbReference type="KEGG" id="agv:OJF2_01280"/>
<keyword evidence="1 4" id="KW-0808">Transferase</keyword>
<dbReference type="AlphaFoldDB" id="A0A5B9VTJ2"/>
<evidence type="ECO:0000313" key="5">
    <source>
        <dbReference type="Proteomes" id="UP000324233"/>
    </source>
</evidence>
<sequence>MADWQIREACRGDVPAMAALIEEFSRFMGELGDASELRLDAEALERDGFGPDPAFRGLVAERRGDVVGFLLHHPGYDTDAACRLLFVVDLYVTATARGMGIGASLMEEARKVARAGGAGQIVWTVDRRNTLARRFYEGMGARDVEGLDLMCWDVEVA</sequence>
<dbReference type="CDD" id="cd04301">
    <property type="entry name" value="NAT_SF"/>
    <property type="match status" value="1"/>
</dbReference>
<reference evidence="4 5" key="1">
    <citation type="submission" date="2019-08" db="EMBL/GenBank/DDBJ databases">
        <title>Deep-cultivation of Planctomycetes and their phenomic and genomic characterization uncovers novel biology.</title>
        <authorList>
            <person name="Wiegand S."/>
            <person name="Jogler M."/>
            <person name="Boedeker C."/>
            <person name="Pinto D."/>
            <person name="Vollmers J."/>
            <person name="Rivas-Marin E."/>
            <person name="Kohn T."/>
            <person name="Peeters S.H."/>
            <person name="Heuer A."/>
            <person name="Rast P."/>
            <person name="Oberbeckmann S."/>
            <person name="Bunk B."/>
            <person name="Jeske O."/>
            <person name="Meyerdierks A."/>
            <person name="Storesund J.E."/>
            <person name="Kallscheuer N."/>
            <person name="Luecker S."/>
            <person name="Lage O.M."/>
            <person name="Pohl T."/>
            <person name="Merkel B.J."/>
            <person name="Hornburger P."/>
            <person name="Mueller R.-W."/>
            <person name="Bruemmer F."/>
            <person name="Labrenz M."/>
            <person name="Spormann A.M."/>
            <person name="Op den Camp H."/>
            <person name="Overmann J."/>
            <person name="Amann R."/>
            <person name="Jetten M.S.M."/>
            <person name="Mascher T."/>
            <person name="Medema M.H."/>
            <person name="Devos D.P."/>
            <person name="Kaster A.-K."/>
            <person name="Ovreas L."/>
            <person name="Rohde M."/>
            <person name="Galperin M.Y."/>
            <person name="Jogler C."/>
        </authorList>
    </citation>
    <scope>NUCLEOTIDE SEQUENCE [LARGE SCALE GENOMIC DNA]</scope>
    <source>
        <strain evidence="4 5">OJF2</strain>
    </source>
</reference>
<proteinExistence type="predicted"/>
<keyword evidence="5" id="KW-1185">Reference proteome</keyword>
<gene>
    <name evidence="4" type="ORF">OJF2_01280</name>
</gene>